<keyword evidence="3" id="KW-0547">Nucleotide-binding</keyword>
<dbReference type="SMART" id="SM00382">
    <property type="entry name" value="AAA"/>
    <property type="match status" value="1"/>
</dbReference>
<organism evidence="7 8">
    <name type="scientific">Methylobacterium oryzae CBMB20</name>
    <dbReference type="NCBI Taxonomy" id="693986"/>
    <lineage>
        <taxon>Bacteria</taxon>
        <taxon>Pseudomonadati</taxon>
        <taxon>Pseudomonadota</taxon>
        <taxon>Alphaproteobacteria</taxon>
        <taxon>Hyphomicrobiales</taxon>
        <taxon>Methylobacteriaceae</taxon>
        <taxon>Methylobacterium</taxon>
    </lineage>
</organism>
<dbReference type="GO" id="GO:0016887">
    <property type="term" value="F:ATP hydrolysis activity"/>
    <property type="evidence" value="ECO:0007669"/>
    <property type="project" value="InterPro"/>
</dbReference>
<dbReference type="InterPro" id="IPR017780">
    <property type="entry name" value="ABC_transptr_urea_ATP-bd_UrtE"/>
</dbReference>
<dbReference type="InterPro" id="IPR003593">
    <property type="entry name" value="AAA+_ATPase"/>
</dbReference>
<proteinExistence type="inferred from homology"/>
<dbReference type="NCBIfam" id="TIGR03410">
    <property type="entry name" value="urea_trans_UrtE"/>
    <property type="match status" value="1"/>
</dbReference>
<dbReference type="InterPro" id="IPR052156">
    <property type="entry name" value="BCAA_Transport_ATP-bd_LivF"/>
</dbReference>
<evidence type="ECO:0000256" key="5">
    <source>
        <dbReference type="ARBA" id="ARBA00022970"/>
    </source>
</evidence>
<evidence type="ECO:0000256" key="1">
    <source>
        <dbReference type="ARBA" id="ARBA00005417"/>
    </source>
</evidence>
<comment type="similarity">
    <text evidence="1">Belongs to the ABC transporter superfamily.</text>
</comment>
<evidence type="ECO:0000313" key="7">
    <source>
        <dbReference type="EMBL" id="AIQ89545.1"/>
    </source>
</evidence>
<dbReference type="Gene3D" id="3.40.50.300">
    <property type="entry name" value="P-loop containing nucleotide triphosphate hydrolases"/>
    <property type="match status" value="1"/>
</dbReference>
<keyword evidence="4 7" id="KW-0067">ATP-binding</keyword>
<keyword evidence="8" id="KW-1185">Reference proteome</keyword>
<dbReference type="HOGENOM" id="CLU_000604_1_2_5"/>
<dbReference type="GO" id="GO:0015807">
    <property type="term" value="P:L-amino acid transport"/>
    <property type="evidence" value="ECO:0007669"/>
    <property type="project" value="TreeGrafter"/>
</dbReference>
<dbReference type="PANTHER" id="PTHR43820">
    <property type="entry name" value="HIGH-AFFINITY BRANCHED-CHAIN AMINO ACID TRANSPORT ATP-BINDING PROTEIN LIVF"/>
    <property type="match status" value="1"/>
</dbReference>
<dbReference type="InterPro" id="IPR003439">
    <property type="entry name" value="ABC_transporter-like_ATP-bd"/>
</dbReference>
<evidence type="ECO:0000256" key="2">
    <source>
        <dbReference type="ARBA" id="ARBA00022448"/>
    </source>
</evidence>
<feature type="domain" description="ABC transporter" evidence="6">
    <location>
        <begin position="4"/>
        <end position="233"/>
    </location>
</feature>
<dbReference type="SUPFAM" id="SSF52540">
    <property type="entry name" value="P-loop containing nucleoside triphosphate hydrolases"/>
    <property type="match status" value="1"/>
</dbReference>
<dbReference type="PANTHER" id="PTHR43820:SF5">
    <property type="entry name" value="HIGH-AFFINITY BRANCHED-CHAIN AMINO ACID TRANSPORT ATP-BINDING PROTEIN"/>
    <property type="match status" value="1"/>
</dbReference>
<accession>A0A089NSL7</accession>
<keyword evidence="5" id="KW-0029">Amino-acid transport</keyword>
<dbReference type="eggNOG" id="COG0410">
    <property type="taxonomic scope" value="Bacteria"/>
</dbReference>
<protein>
    <submittedName>
        <fullName evidence="7">Urea ABC transporter, ATP-binding protein UrtE</fullName>
    </submittedName>
</protein>
<gene>
    <name evidence="7" type="ORF">MOC_1790</name>
</gene>
<dbReference type="STRING" id="693986.MOC_1790"/>
<dbReference type="KEGG" id="mor:MOC_1790"/>
<dbReference type="GO" id="GO:0005524">
    <property type="term" value="F:ATP binding"/>
    <property type="evidence" value="ECO:0007669"/>
    <property type="project" value="UniProtKB-KW"/>
</dbReference>
<evidence type="ECO:0000313" key="8">
    <source>
        <dbReference type="Proteomes" id="UP000029492"/>
    </source>
</evidence>
<keyword evidence="2" id="KW-0813">Transport</keyword>
<dbReference type="GO" id="GO:0015658">
    <property type="term" value="F:branched-chain amino acid transmembrane transporter activity"/>
    <property type="evidence" value="ECO:0007669"/>
    <property type="project" value="TreeGrafter"/>
</dbReference>
<name>A0A089NSL7_9HYPH</name>
<dbReference type="CDD" id="cd03224">
    <property type="entry name" value="ABC_TM1139_LivF_branched"/>
    <property type="match status" value="1"/>
</dbReference>
<dbReference type="Pfam" id="PF00005">
    <property type="entry name" value="ABC_tran"/>
    <property type="match status" value="1"/>
</dbReference>
<dbReference type="AlphaFoldDB" id="A0A089NSL7"/>
<dbReference type="Proteomes" id="UP000029492">
    <property type="component" value="Chromosome"/>
</dbReference>
<dbReference type="EMBL" id="CP003811">
    <property type="protein sequence ID" value="AIQ89545.1"/>
    <property type="molecule type" value="Genomic_DNA"/>
</dbReference>
<reference evidence="7 8" key="1">
    <citation type="journal article" date="2014" name="PLoS ONE">
        <title>Genome Information of Methylobacterium oryzae, a Plant-Probiotic Methylotroph in the Phyllosphere.</title>
        <authorList>
            <person name="Kwak M.J."/>
            <person name="Jeong H."/>
            <person name="Madhaiyan M."/>
            <person name="Lee Y."/>
            <person name="Sa T.M."/>
            <person name="Oh T.K."/>
            <person name="Kim J.F."/>
        </authorList>
    </citation>
    <scope>NUCLEOTIDE SEQUENCE [LARGE SCALE GENOMIC DNA]</scope>
    <source>
        <strain evidence="7 8">CBMB20</strain>
    </source>
</reference>
<sequence length="233" mass="25540">MTMLSVEGIDLYYGAAQALRGVSLTAEAGQVTTVLGRNGVGKTSLMRAIVGQQPVRSGAIRLDGRPIQNLAPYDRARAGIAFVPQGREIFPLLTVKENLETGFAPLKRRDRHIPGEIYDLFPVLKDMLHRRGGDLSGGQQQQLAIARALVTRPKLLVLDEPTEGIQPSIIKDIGRAITYLRSKGEMAIVLVEQYFAWARDLCDSYAVMDRGQVVLAGPRAGMVEADVLRWMSV</sequence>
<evidence type="ECO:0000256" key="3">
    <source>
        <dbReference type="ARBA" id="ARBA00022741"/>
    </source>
</evidence>
<evidence type="ECO:0000259" key="6">
    <source>
        <dbReference type="PROSITE" id="PS50893"/>
    </source>
</evidence>
<dbReference type="InterPro" id="IPR027417">
    <property type="entry name" value="P-loop_NTPase"/>
</dbReference>
<dbReference type="PROSITE" id="PS50893">
    <property type="entry name" value="ABC_TRANSPORTER_2"/>
    <property type="match status" value="1"/>
</dbReference>
<evidence type="ECO:0000256" key="4">
    <source>
        <dbReference type="ARBA" id="ARBA00022840"/>
    </source>
</evidence>